<dbReference type="Pfam" id="PF11331">
    <property type="entry name" value="Zn_ribbon_12"/>
    <property type="match status" value="1"/>
</dbReference>
<dbReference type="Proteomes" id="UP001227230">
    <property type="component" value="Chromosome 13"/>
</dbReference>
<feature type="compositionally biased region" description="Low complexity" evidence="1">
    <location>
        <begin position="48"/>
        <end position="70"/>
    </location>
</feature>
<sequence length="1432" mass="159111">MECYQNPEDQFPSVSCCPKDQDKQRTEPKIPGQSDPTELFGVMDFPWSSRLTGENSSSSSSSLLRPSGKSIAQKFKRPESSPPVWKLLGRERQRCHLPTVQLSPPPLRSTPPPPPHRRSNAAADFKLTFPPPLTSSQRSTFCGAAQRVDDDGVAGYDSEKRTTTIVLTATQLPRHDIGIGRGRRRGKKKEDFCKLRLKAENLSQEVSSFFSLFSCSGTGSLQFSDKGVVHAFITSAKLKRAKFGGKSPTLEVAGIPLYQCGGCGVFLRAKNHGNSTKTTPSGSHETGSVQRNELVHVSENEESSSSSREAIPSSTGECSLNKENGRDDLGDCRTEQPEVNFSNGVSSTTKQPEDANFSDKVPSSINLSNEVSSLMKHFEDVNISDEGSSSKVQPEEVNFSNEVSSPMEQPEDANISDEGSSSKVQPEDVNFSNEVSSPMVQPEDVNISNEGSSSNVHPEDVNSSNEVSSPMEQQPEDVNISNEGSSSNVQPKDVNFSNEVSSPMEQQPEDVNISNEGSSSNVQPEDVNISNEVSSPTEQQPEDVNISNEGSSPNVQPEDANFSNEVSSPMEQPEDVNISNEGSSSNVQPEDVNISNEVSSPTEQQPEDVNISNEGSSPNVQPEDANFSNEVSSPMEQPEDVNISNEGSSSNVQPEDINISNEGSSSNVRPEDVNFSNEVSALVEQPEDVNFSNQVSSLMEQPADVFSNEVSLPREQPEDVNFSNEAVSSVEQPEDVDYLDEVLSPKEQSEDVDFLDEVSSPKEQPKDINFSNEVSSSKQQPDNLNFLNEVSLSTEKPEDVSFLNEVSSSTELMCHENEEPQPIVGANTVYEDDEGGFYSRSLSSDSLLASRERSSEVTAQRLTGECMKQDTPMSHSNEQPEQSDDDVLHGYMYRSPTARSFYGYDGSVSSYDGTDDQVLDRSLHQPNRTFKAREFVGPEERSRGKFLVNSNLEMQRQTRNASSILSGKEHYPKKYGKWNRDDFPESTRYDQPVRNWMRLERGEFPSRLPFYGRDFPAGYENDIPSSPGHPDYQHSSSFHSPDMPERHEQERIKLLKMLCELQDQINKKHNGRDPTRVGWKGKHIAKSYNHEASEEEIFNDLNYPRYPDQYRTGRNWPQHRKFSRMAFSGEAPNSRRQADYSCLHCCPQDRWYSAQLRPPVPCCENGLHGARPGHRCYHHCTSTHSSPLQCMDSEIPIWTHGAKSEDQGHKNHEAKLYWKEKPHQVKRHIQPIAGGAPFLTCYHCSHLLQLPADFLLFKRRCHGLRCGACYELLKFSVENRTHIVQYTPNAVDPRPPPPSEVDDVSRTLNSVGLPSTALVSDCSPAYPVSCSDDYGLSFCKSFSTEGETAFITPPFGPMGERNKKLILKKSQNKYKEPVETYKSIGSSSNMSKPEKSSTEIEELPPTAGSPLYRLMDYSSPSAMIYGSGMDTD</sequence>
<accession>A0ABY9CZJ9</accession>
<feature type="compositionally biased region" description="Polar residues" evidence="1">
    <location>
        <begin position="417"/>
        <end position="439"/>
    </location>
</feature>
<feature type="compositionally biased region" description="Polar residues" evidence="1">
    <location>
        <begin position="642"/>
        <end position="679"/>
    </location>
</feature>
<name>A0ABY9CZJ9_VITVI</name>
<feature type="compositionally biased region" description="Polar residues" evidence="1">
    <location>
        <begin position="337"/>
        <end position="350"/>
    </location>
</feature>
<evidence type="ECO:0000259" key="2">
    <source>
        <dbReference type="Pfam" id="PF11331"/>
    </source>
</evidence>
<feature type="compositionally biased region" description="Polar residues" evidence="1">
    <location>
        <begin position="385"/>
        <end position="407"/>
    </location>
</feature>
<feature type="compositionally biased region" description="Polar residues" evidence="1">
    <location>
        <begin position="769"/>
        <end position="783"/>
    </location>
</feature>
<proteinExistence type="predicted"/>
<feature type="compositionally biased region" description="Low complexity" evidence="1">
    <location>
        <begin position="303"/>
        <end position="314"/>
    </location>
</feature>
<dbReference type="InterPro" id="IPR021480">
    <property type="entry name" value="Zinc_ribbon_12"/>
</dbReference>
<dbReference type="PANTHER" id="PTHR31105:SF38">
    <property type="entry name" value="PROTEIN ENHANCED DISEASE RESISTANCE 4"/>
    <property type="match status" value="1"/>
</dbReference>
<protein>
    <recommendedName>
        <fullName evidence="2">Probable zinc-ribbon domain-containing protein</fullName>
    </recommendedName>
</protein>
<feature type="compositionally biased region" description="Polar residues" evidence="1">
    <location>
        <begin position="577"/>
        <end position="604"/>
    </location>
</feature>
<dbReference type="InterPro" id="IPR040244">
    <property type="entry name" value="EDR4-like"/>
</dbReference>
<feature type="compositionally biased region" description="Polar residues" evidence="1">
    <location>
        <begin position="446"/>
        <end position="472"/>
    </location>
</feature>
<reference evidence="3 4" key="1">
    <citation type="journal article" date="2023" name="Hortic Res">
        <title>The complete reference genome for grapevine (Vitis vinifera L.) genetics and breeding.</title>
        <authorList>
            <person name="Shi X."/>
            <person name="Cao S."/>
            <person name="Wang X."/>
            <person name="Huang S."/>
            <person name="Wang Y."/>
            <person name="Liu Z."/>
            <person name="Liu W."/>
            <person name="Leng X."/>
            <person name="Peng Y."/>
            <person name="Wang N."/>
            <person name="Wang Y."/>
            <person name="Ma Z."/>
            <person name="Xu X."/>
            <person name="Zhang F."/>
            <person name="Xue H."/>
            <person name="Zhong H."/>
            <person name="Wang Y."/>
            <person name="Zhang K."/>
            <person name="Velt A."/>
            <person name="Avia K."/>
            <person name="Holtgrawe D."/>
            <person name="Grimplet J."/>
            <person name="Matus J.T."/>
            <person name="Ware D."/>
            <person name="Wu X."/>
            <person name="Wang H."/>
            <person name="Liu C."/>
            <person name="Fang Y."/>
            <person name="Rustenholz C."/>
            <person name="Cheng Z."/>
            <person name="Xiao H."/>
            <person name="Zhou Y."/>
        </authorList>
    </citation>
    <scope>NUCLEOTIDE SEQUENCE [LARGE SCALE GENOMIC DNA]</scope>
    <source>
        <strain evidence="4">cv. Pinot noir / PN40024</strain>
        <tissue evidence="3">Leaf</tissue>
    </source>
</reference>
<feature type="compositionally biased region" description="Basic and acidic residues" evidence="1">
    <location>
        <begin position="323"/>
        <end position="336"/>
    </location>
</feature>
<feature type="domain" description="Probable zinc-ribbon" evidence="2">
    <location>
        <begin position="1233"/>
        <end position="1277"/>
    </location>
</feature>
<keyword evidence="4" id="KW-1185">Reference proteome</keyword>
<feature type="compositionally biased region" description="Polar residues" evidence="1">
    <location>
        <begin position="690"/>
        <end position="699"/>
    </location>
</feature>
<feature type="region of interest" description="Disordered" evidence="1">
    <location>
        <begin position="1018"/>
        <end position="1047"/>
    </location>
</feature>
<feature type="region of interest" description="Disordered" evidence="1">
    <location>
        <begin position="99"/>
        <end position="120"/>
    </location>
</feature>
<feature type="compositionally biased region" description="Polar residues" evidence="1">
    <location>
        <begin position="479"/>
        <end position="505"/>
    </location>
</feature>
<feature type="compositionally biased region" description="Pro residues" evidence="1">
    <location>
        <begin position="103"/>
        <end position="114"/>
    </location>
</feature>
<feature type="compositionally biased region" description="Polar residues" evidence="1">
    <location>
        <begin position="512"/>
        <end position="539"/>
    </location>
</feature>
<evidence type="ECO:0000313" key="4">
    <source>
        <dbReference type="Proteomes" id="UP001227230"/>
    </source>
</evidence>
<feature type="compositionally biased region" description="Basic and acidic residues" evidence="1">
    <location>
        <begin position="19"/>
        <end position="28"/>
    </location>
</feature>
<gene>
    <name evidence="3" type="ORF">VitviT2T_019113</name>
</gene>
<evidence type="ECO:0000256" key="1">
    <source>
        <dbReference type="SAM" id="MobiDB-lite"/>
    </source>
</evidence>
<feature type="compositionally biased region" description="Polar residues" evidence="1">
    <location>
        <begin position="610"/>
        <end position="635"/>
    </location>
</feature>
<feature type="region of interest" description="Disordered" evidence="1">
    <location>
        <begin position="1"/>
        <end position="83"/>
    </location>
</feature>
<feature type="region of interest" description="Disordered" evidence="1">
    <location>
        <begin position="384"/>
        <end position="783"/>
    </location>
</feature>
<organism evidence="3 4">
    <name type="scientific">Vitis vinifera</name>
    <name type="common">Grape</name>
    <dbReference type="NCBI Taxonomy" id="29760"/>
    <lineage>
        <taxon>Eukaryota</taxon>
        <taxon>Viridiplantae</taxon>
        <taxon>Streptophyta</taxon>
        <taxon>Embryophyta</taxon>
        <taxon>Tracheophyta</taxon>
        <taxon>Spermatophyta</taxon>
        <taxon>Magnoliopsida</taxon>
        <taxon>eudicotyledons</taxon>
        <taxon>Gunneridae</taxon>
        <taxon>Pentapetalae</taxon>
        <taxon>rosids</taxon>
        <taxon>Vitales</taxon>
        <taxon>Vitaceae</taxon>
        <taxon>Viteae</taxon>
        <taxon>Vitis</taxon>
    </lineage>
</organism>
<feature type="compositionally biased region" description="Polar residues" evidence="1">
    <location>
        <begin position="721"/>
        <end position="731"/>
    </location>
</feature>
<dbReference type="PANTHER" id="PTHR31105">
    <property type="entry name" value="EXTRA-LARGE G-PROTEIN-LIKE"/>
    <property type="match status" value="1"/>
</dbReference>
<feature type="compositionally biased region" description="Polar residues" evidence="1">
    <location>
        <begin position="545"/>
        <end position="570"/>
    </location>
</feature>
<feature type="region of interest" description="Disordered" evidence="1">
    <location>
        <begin position="297"/>
        <end position="363"/>
    </location>
</feature>
<feature type="region of interest" description="Disordered" evidence="1">
    <location>
        <begin position="1382"/>
        <end position="1412"/>
    </location>
</feature>
<dbReference type="EMBL" id="CP126660">
    <property type="protein sequence ID" value="WKA00790.1"/>
    <property type="molecule type" value="Genomic_DNA"/>
</dbReference>
<evidence type="ECO:0000313" key="3">
    <source>
        <dbReference type="EMBL" id="WKA00790.1"/>
    </source>
</evidence>